<evidence type="ECO:0000313" key="2">
    <source>
        <dbReference type="Proteomes" id="UP000515291"/>
    </source>
</evidence>
<dbReference type="AlphaFoldDB" id="A0A7G6U828"/>
<reference evidence="2" key="1">
    <citation type="journal article" date="2020" name="Mol. Plant Microbe">
        <title>Rhizobial microsymbionts of the narrowly endemic Oxytropis species growing in Kamchatka are characterized by significant genetic diversity and possess a set of genes that are associated with T3SS and T6SS secretion systems and can affect the development of symbiosis.</title>
        <authorList>
            <person name="Safronova V."/>
            <person name="Guro P."/>
            <person name="Sazanova A."/>
            <person name="Kuznetsova I."/>
            <person name="Belimov A."/>
            <person name="Yakubov V."/>
            <person name="Chirak E."/>
            <person name="Afonin A."/>
            <person name="Gogolev Y."/>
            <person name="Andronov E."/>
            <person name="Tikhonovich I."/>
        </authorList>
    </citation>
    <scope>NUCLEOTIDE SEQUENCE [LARGE SCALE GENOMIC DNA]</scope>
    <source>
        <strain evidence="2">581</strain>
    </source>
</reference>
<proteinExistence type="predicted"/>
<dbReference type="RefSeq" id="WP_184514054.1">
    <property type="nucleotide sequence ID" value="NZ_CP050292.1"/>
</dbReference>
<organism evidence="1 2">
    <name type="scientific">Tardiphaga robiniae</name>
    <dbReference type="NCBI Taxonomy" id="943830"/>
    <lineage>
        <taxon>Bacteria</taxon>
        <taxon>Pseudomonadati</taxon>
        <taxon>Pseudomonadota</taxon>
        <taxon>Alphaproteobacteria</taxon>
        <taxon>Hyphomicrobiales</taxon>
        <taxon>Nitrobacteraceae</taxon>
        <taxon>Tardiphaga</taxon>
    </lineage>
</organism>
<dbReference type="EMBL" id="CP050292">
    <property type="protein sequence ID" value="QND75160.1"/>
    <property type="molecule type" value="Genomic_DNA"/>
</dbReference>
<dbReference type="KEGG" id="trb:HB776_31065"/>
<accession>A0A7G6U828</accession>
<protein>
    <submittedName>
        <fullName evidence="1">Uncharacterized protein</fullName>
    </submittedName>
</protein>
<sequence length="60" mass="7060">MSFDVRHGNRRTLCSLTTKFPTQEQATRYFHTNRPLIEKLAREQMELAGVDHDEIKLVMV</sequence>
<gene>
    <name evidence="1" type="ORF">HB776_31065</name>
</gene>
<dbReference type="Proteomes" id="UP000515291">
    <property type="component" value="Chromosome"/>
</dbReference>
<evidence type="ECO:0000313" key="1">
    <source>
        <dbReference type="EMBL" id="QND75160.1"/>
    </source>
</evidence>
<name>A0A7G6U828_9BRAD</name>